<dbReference type="EMBL" id="BRLB01000002">
    <property type="protein sequence ID" value="GKX29008.1"/>
    <property type="molecule type" value="Genomic_DNA"/>
</dbReference>
<dbReference type="PROSITE" id="PS50853">
    <property type="entry name" value="FN3"/>
    <property type="match status" value="1"/>
</dbReference>
<reference evidence="2" key="1">
    <citation type="submission" date="2022-06" db="EMBL/GenBank/DDBJ databases">
        <title>Vallitalea longa sp. nov., an anaerobic bacterium isolated from marine sediment.</title>
        <authorList>
            <person name="Hirano S."/>
            <person name="Terahara T."/>
            <person name="Mori K."/>
            <person name="Hamada M."/>
            <person name="Matsumoto R."/>
            <person name="Kobayashi T."/>
        </authorList>
    </citation>
    <scope>NUCLEOTIDE SEQUENCE</scope>
    <source>
        <strain evidence="2">SH18-1</strain>
    </source>
</reference>
<comment type="caution">
    <text evidence="2">The sequence shown here is derived from an EMBL/GenBank/DDBJ whole genome shotgun (WGS) entry which is preliminary data.</text>
</comment>
<accession>A0A9W5YD30</accession>
<dbReference type="InterPro" id="IPR036116">
    <property type="entry name" value="FN3_sf"/>
</dbReference>
<gene>
    <name evidence="2" type="ORF">SH1V18_14880</name>
</gene>
<dbReference type="SUPFAM" id="SSF49265">
    <property type="entry name" value="Fibronectin type III"/>
    <property type="match status" value="2"/>
</dbReference>
<dbReference type="Proteomes" id="UP001144256">
    <property type="component" value="Unassembled WGS sequence"/>
</dbReference>
<dbReference type="InterPro" id="IPR013783">
    <property type="entry name" value="Ig-like_fold"/>
</dbReference>
<dbReference type="RefSeq" id="WP_281814062.1">
    <property type="nucleotide sequence ID" value="NZ_BRLB01000002.1"/>
</dbReference>
<name>A0A9W5YD30_9FIRM</name>
<dbReference type="Gene3D" id="2.60.40.10">
    <property type="entry name" value="Immunoglobulins"/>
    <property type="match status" value="2"/>
</dbReference>
<evidence type="ECO:0000259" key="1">
    <source>
        <dbReference type="PROSITE" id="PS50853"/>
    </source>
</evidence>
<proteinExistence type="predicted"/>
<protein>
    <recommendedName>
        <fullName evidence="1">Fibronectin type-III domain-containing protein</fullName>
    </recommendedName>
</protein>
<organism evidence="2 3">
    <name type="scientific">Vallitalea longa</name>
    <dbReference type="NCBI Taxonomy" id="2936439"/>
    <lineage>
        <taxon>Bacteria</taxon>
        <taxon>Bacillati</taxon>
        <taxon>Bacillota</taxon>
        <taxon>Clostridia</taxon>
        <taxon>Lachnospirales</taxon>
        <taxon>Vallitaleaceae</taxon>
        <taxon>Vallitalea</taxon>
    </lineage>
</organism>
<dbReference type="InterPro" id="IPR003961">
    <property type="entry name" value="FN3_dom"/>
</dbReference>
<dbReference type="AlphaFoldDB" id="A0A9W5YD30"/>
<sequence length="584" mass="67732">MAKTVTITATKDAYVDTSNNRWYGTESILKIGADIDRHAFQYGCIIYFPVLENIPLHAKIINATLNINISTAKYYYANRYMEIRYGNMRNNIHWEESNIPSNIQEESIKTGGTSEWIHEKGNYSLDMKKVLTPIVEGKETNNSFCFARGNMDDARDYIYIKSVQSDSKPYLNVTYEEVPPTKPSNVKPNDENKRSNEKVIFSWSYTPQYEGDTQYKYELQYSIDNGQNWRKVSKTTSSTSYTLPANTFIYDTDIIWKVRVYNKQLLMSQWAESRFHLIGKPHTPVITNSTTLNTPKLSITWSSKGQVSYKIKILDGTKTLLDTKEIVGTQKFYRVSRTLENNKKYTIRLAIKNKYGNWSSEATKTITTNYPEPEKPELIINSNNVMGTITIKCIKKDGVLPTHHFQVFRKDDQEQYIKIADNIKSTYTDYTVKSGKTYYYKIRAIAEEGQYKDSTEASKAAFVKGSQIALTSDYSNGINLRYNRTLQVKYQLNRQTTNFDGREKPVVEYGEHLSKYFSIGFLIRDNEDIQKIEEILTANETILYRDDRGRKIYGTITQIDIDDDRRLKYNLTFILQEVDFSEVL</sequence>
<feature type="domain" description="Fibronectin type-III" evidence="1">
    <location>
        <begin position="182"/>
        <end position="281"/>
    </location>
</feature>
<keyword evidence="3" id="KW-1185">Reference proteome</keyword>
<evidence type="ECO:0000313" key="2">
    <source>
        <dbReference type="EMBL" id="GKX29008.1"/>
    </source>
</evidence>
<dbReference type="NCBIfam" id="NF033679">
    <property type="entry name" value="DNRLRE_dom"/>
    <property type="match status" value="1"/>
</dbReference>
<evidence type="ECO:0000313" key="3">
    <source>
        <dbReference type="Proteomes" id="UP001144256"/>
    </source>
</evidence>